<evidence type="ECO:0000313" key="2">
    <source>
        <dbReference type="EMBL" id="SDP87460.1"/>
    </source>
</evidence>
<dbReference type="STRING" id="930152.SAMN05216565_11014"/>
<keyword evidence="1" id="KW-0812">Transmembrane</keyword>
<evidence type="ECO:0000313" key="3">
    <source>
        <dbReference type="Proteomes" id="UP000199159"/>
    </source>
</evidence>
<feature type="transmembrane region" description="Helical" evidence="1">
    <location>
        <begin position="28"/>
        <end position="46"/>
    </location>
</feature>
<protein>
    <submittedName>
        <fullName evidence="2">Uncharacterized protein</fullName>
    </submittedName>
</protein>
<dbReference type="EMBL" id="FNJU01000010">
    <property type="protein sequence ID" value="SDP87460.1"/>
    <property type="molecule type" value="Genomic_DNA"/>
</dbReference>
<gene>
    <name evidence="2" type="ORF">SAMN05216565_11014</name>
</gene>
<dbReference type="RefSeq" id="WP_090856991.1">
    <property type="nucleotide sequence ID" value="NZ_FNJU01000010.1"/>
</dbReference>
<organism evidence="2 3">
    <name type="scientific">Litchfieldia salsa</name>
    <dbReference type="NCBI Taxonomy" id="930152"/>
    <lineage>
        <taxon>Bacteria</taxon>
        <taxon>Bacillati</taxon>
        <taxon>Bacillota</taxon>
        <taxon>Bacilli</taxon>
        <taxon>Bacillales</taxon>
        <taxon>Bacillaceae</taxon>
        <taxon>Litchfieldia</taxon>
    </lineage>
</organism>
<dbReference type="AlphaFoldDB" id="A0A1H0W9J6"/>
<keyword evidence="1" id="KW-0472">Membrane</keyword>
<reference evidence="3" key="1">
    <citation type="submission" date="2016-10" db="EMBL/GenBank/DDBJ databases">
        <authorList>
            <person name="Varghese N."/>
            <person name="Submissions S."/>
        </authorList>
    </citation>
    <scope>NUCLEOTIDE SEQUENCE [LARGE SCALE GENOMIC DNA]</scope>
    <source>
        <strain evidence="3">IBRC-M10078</strain>
    </source>
</reference>
<proteinExistence type="predicted"/>
<dbReference type="Proteomes" id="UP000199159">
    <property type="component" value="Unassembled WGS sequence"/>
</dbReference>
<keyword evidence="1" id="KW-1133">Transmembrane helix</keyword>
<name>A0A1H0W9J6_9BACI</name>
<accession>A0A1H0W9J6</accession>
<keyword evidence="3" id="KW-1185">Reference proteome</keyword>
<evidence type="ECO:0000256" key="1">
    <source>
        <dbReference type="SAM" id="Phobius"/>
    </source>
</evidence>
<sequence>MNYVQLITSILNNVNFSNFGRKKKSNSGVIWASILGLIISLVAVGMKRKPEMMQPIQDMVGDLKEKRSNQSGNVFQSSPAFAEFAKEIQPNLDRDKTVE</sequence>